<feature type="transmembrane region" description="Helical" evidence="1">
    <location>
        <begin position="70"/>
        <end position="92"/>
    </location>
</feature>
<organism evidence="2 3">
    <name type="scientific">Ruminococcus gauvreauii</name>
    <dbReference type="NCBI Taxonomy" id="438033"/>
    <lineage>
        <taxon>Bacteria</taxon>
        <taxon>Bacillati</taxon>
        <taxon>Bacillota</taxon>
        <taxon>Clostridia</taxon>
        <taxon>Eubacteriales</taxon>
        <taxon>Oscillospiraceae</taxon>
        <taxon>Ruminococcus</taxon>
    </lineage>
</organism>
<feature type="transmembrane region" description="Helical" evidence="1">
    <location>
        <begin position="6"/>
        <end position="29"/>
    </location>
</feature>
<reference evidence="2" key="1">
    <citation type="journal article" date="2022" name="Cell">
        <title>Design, construction, and in vivo augmentation of a complex gut microbiome.</title>
        <authorList>
            <person name="Cheng A.G."/>
            <person name="Ho P.Y."/>
            <person name="Aranda-Diaz A."/>
            <person name="Jain S."/>
            <person name="Yu F.B."/>
            <person name="Meng X."/>
            <person name="Wang M."/>
            <person name="Iakiviak M."/>
            <person name="Nagashima K."/>
            <person name="Zhao A."/>
            <person name="Murugkar P."/>
            <person name="Patil A."/>
            <person name="Atabakhsh K."/>
            <person name="Weakley A."/>
            <person name="Yan J."/>
            <person name="Brumbaugh A.R."/>
            <person name="Higginbottom S."/>
            <person name="Dimas A."/>
            <person name="Shiver A.L."/>
            <person name="Deutschbauer A."/>
            <person name="Neff N."/>
            <person name="Sonnenburg J.L."/>
            <person name="Huang K.C."/>
            <person name="Fischbach M.A."/>
        </authorList>
    </citation>
    <scope>NUCLEOTIDE SEQUENCE</scope>
    <source>
        <strain evidence="2">DSM 19829</strain>
    </source>
</reference>
<sequence>MITGTITVWFVLLLLLAVCAGGIILQFYLSKRENRILGLILPFITFLYSLLCVFRVVITDAMSAWEIFGAIAGTFLSTNISTVILLAICLICREKQRRKKQLDKMSIQDLD</sequence>
<keyword evidence="1" id="KW-1133">Transmembrane helix</keyword>
<protein>
    <recommendedName>
        <fullName evidence="4">Holin</fullName>
    </recommendedName>
</protein>
<keyword evidence="3" id="KW-1185">Reference proteome</keyword>
<keyword evidence="1" id="KW-0472">Membrane</keyword>
<evidence type="ECO:0000313" key="3">
    <source>
        <dbReference type="Proteomes" id="UP001060164"/>
    </source>
</evidence>
<dbReference type="Proteomes" id="UP001060164">
    <property type="component" value="Chromosome"/>
</dbReference>
<dbReference type="EMBL" id="CP102290">
    <property type="protein sequence ID" value="UWP60994.1"/>
    <property type="molecule type" value="Genomic_DNA"/>
</dbReference>
<evidence type="ECO:0000256" key="1">
    <source>
        <dbReference type="SAM" id="Phobius"/>
    </source>
</evidence>
<feature type="transmembrane region" description="Helical" evidence="1">
    <location>
        <begin position="36"/>
        <end position="58"/>
    </location>
</feature>
<name>A0ABY5VLC5_9FIRM</name>
<proteinExistence type="predicted"/>
<dbReference type="RefSeq" id="WP_028529883.1">
    <property type="nucleotide sequence ID" value="NZ_CABLBR010000036.1"/>
</dbReference>
<keyword evidence="1" id="KW-0812">Transmembrane</keyword>
<accession>A0ABY5VLC5</accession>
<evidence type="ECO:0008006" key="4">
    <source>
        <dbReference type="Google" id="ProtNLM"/>
    </source>
</evidence>
<gene>
    <name evidence="2" type="ORF">NQ502_08190</name>
</gene>
<evidence type="ECO:0000313" key="2">
    <source>
        <dbReference type="EMBL" id="UWP60994.1"/>
    </source>
</evidence>